<feature type="domain" description="Aspartate/glutamate/uridylate kinase" evidence="1">
    <location>
        <begin position="3"/>
        <end position="151"/>
    </location>
</feature>
<name>A0A3D3RB03_9PLAN</name>
<evidence type="ECO:0000313" key="3">
    <source>
        <dbReference type="Proteomes" id="UP000263642"/>
    </source>
</evidence>
<dbReference type="InterPro" id="IPR036393">
    <property type="entry name" value="AceGlu_kinase-like_sf"/>
</dbReference>
<dbReference type="Pfam" id="PF00696">
    <property type="entry name" value="AA_kinase"/>
    <property type="match status" value="1"/>
</dbReference>
<evidence type="ECO:0000313" key="2">
    <source>
        <dbReference type="EMBL" id="HCO24780.1"/>
    </source>
</evidence>
<proteinExistence type="predicted"/>
<comment type="caution">
    <text evidence="2">The sequence shown here is derived from an EMBL/GenBank/DDBJ whole genome shotgun (WGS) entry which is preliminary data.</text>
</comment>
<dbReference type="AlphaFoldDB" id="A0A3D3RB03"/>
<protein>
    <recommendedName>
        <fullName evidence="1">Aspartate/glutamate/uridylate kinase domain-containing protein</fullName>
    </recommendedName>
</protein>
<reference evidence="2 3" key="1">
    <citation type="journal article" date="2018" name="Nat. Biotechnol.">
        <title>A standardized bacterial taxonomy based on genome phylogeny substantially revises the tree of life.</title>
        <authorList>
            <person name="Parks D.H."/>
            <person name="Chuvochina M."/>
            <person name="Waite D.W."/>
            <person name="Rinke C."/>
            <person name="Skarshewski A."/>
            <person name="Chaumeil P.A."/>
            <person name="Hugenholtz P."/>
        </authorList>
    </citation>
    <scope>NUCLEOTIDE SEQUENCE [LARGE SCALE GENOMIC DNA]</scope>
    <source>
        <strain evidence="2">UBA9375</strain>
    </source>
</reference>
<accession>A0A3D3RB03</accession>
<gene>
    <name evidence="2" type="ORF">DIT97_17785</name>
</gene>
<sequence>MKISVLKLGGSLLDLPDLKDRLSEFLAQLQDRRPLLICGGGSAADLVRHWDKIHQLDATAAHWLAIAAMKLNERLLFQLIPDACLVSNQNAAQQAWEQHQIPVLCAEHYLQATTSANFAPLPASWDITSDSIAAWVTLTWPADELILLKSKDLPADSTVETLAAAGVVDAYLPALADQLPVLRWCNLRTDQFAVAATTVIRGSSFQSTNATGPA</sequence>
<organism evidence="2 3">
    <name type="scientific">Gimesia maris</name>
    <dbReference type="NCBI Taxonomy" id="122"/>
    <lineage>
        <taxon>Bacteria</taxon>
        <taxon>Pseudomonadati</taxon>
        <taxon>Planctomycetota</taxon>
        <taxon>Planctomycetia</taxon>
        <taxon>Planctomycetales</taxon>
        <taxon>Planctomycetaceae</taxon>
        <taxon>Gimesia</taxon>
    </lineage>
</organism>
<evidence type="ECO:0000259" key="1">
    <source>
        <dbReference type="Pfam" id="PF00696"/>
    </source>
</evidence>
<dbReference type="Gene3D" id="3.40.1160.10">
    <property type="entry name" value="Acetylglutamate kinase-like"/>
    <property type="match status" value="1"/>
</dbReference>
<dbReference type="InterPro" id="IPR001048">
    <property type="entry name" value="Asp/Glu/Uridylate_kinase"/>
</dbReference>
<dbReference type="SUPFAM" id="SSF53633">
    <property type="entry name" value="Carbamate kinase-like"/>
    <property type="match status" value="1"/>
</dbReference>
<dbReference type="EMBL" id="DQAY01000107">
    <property type="protein sequence ID" value="HCO24780.1"/>
    <property type="molecule type" value="Genomic_DNA"/>
</dbReference>
<dbReference type="Proteomes" id="UP000263642">
    <property type="component" value="Unassembled WGS sequence"/>
</dbReference>